<dbReference type="PROSITE" id="PS00170">
    <property type="entry name" value="CSA_PPIASE_1"/>
    <property type="match status" value="1"/>
</dbReference>
<dbReference type="InterPro" id="IPR002130">
    <property type="entry name" value="Cyclophilin-type_PPIase_dom"/>
</dbReference>
<dbReference type="GO" id="GO:0006457">
    <property type="term" value="P:protein folding"/>
    <property type="evidence" value="ECO:0007669"/>
    <property type="project" value="InterPro"/>
</dbReference>
<dbReference type="PANTHER" id="PTHR11071:SF561">
    <property type="entry name" value="PEPTIDYL-PROLYL CIS-TRANS ISOMERASE D-RELATED"/>
    <property type="match status" value="1"/>
</dbReference>
<keyword evidence="10" id="KW-1185">Reference proteome</keyword>
<feature type="region of interest" description="Disordered" evidence="6">
    <location>
        <begin position="396"/>
        <end position="471"/>
    </location>
</feature>
<gene>
    <name evidence="9" type="ORF">WJX72_002282</name>
</gene>
<dbReference type="SUPFAM" id="SSF49764">
    <property type="entry name" value="HSP20-like chaperones"/>
    <property type="match status" value="1"/>
</dbReference>
<dbReference type="PROSITE" id="PS50072">
    <property type="entry name" value="CSA_PPIASE_2"/>
    <property type="match status" value="1"/>
</dbReference>
<dbReference type="Gene3D" id="2.40.100.10">
    <property type="entry name" value="Cyclophilin-like"/>
    <property type="match status" value="1"/>
</dbReference>
<evidence type="ECO:0000313" key="10">
    <source>
        <dbReference type="Proteomes" id="UP001489004"/>
    </source>
</evidence>
<keyword evidence="5" id="KW-0413">Isomerase</keyword>
<accession>A0AAW1Q303</accession>
<comment type="catalytic activity">
    <reaction evidence="1">
        <text>[protein]-peptidylproline (omega=180) = [protein]-peptidylproline (omega=0)</text>
        <dbReference type="Rhea" id="RHEA:16237"/>
        <dbReference type="Rhea" id="RHEA-COMP:10747"/>
        <dbReference type="Rhea" id="RHEA-COMP:10748"/>
        <dbReference type="ChEBI" id="CHEBI:83833"/>
        <dbReference type="ChEBI" id="CHEBI:83834"/>
        <dbReference type="EC" id="5.2.1.8"/>
    </reaction>
</comment>
<dbReference type="EC" id="5.2.1.8" evidence="3"/>
<evidence type="ECO:0000256" key="1">
    <source>
        <dbReference type="ARBA" id="ARBA00000971"/>
    </source>
</evidence>
<protein>
    <recommendedName>
        <fullName evidence="3">peptidylprolyl isomerase</fullName>
        <ecNumber evidence="3">5.2.1.8</ecNumber>
    </recommendedName>
</protein>
<dbReference type="AlphaFoldDB" id="A0AAW1Q303"/>
<dbReference type="Gene3D" id="2.60.40.790">
    <property type="match status" value="1"/>
</dbReference>
<dbReference type="FunFam" id="2.40.100.10:FF:000025">
    <property type="entry name" value="Peptidyl-prolyl cis-trans isomerase CYP19-2"/>
    <property type="match status" value="1"/>
</dbReference>
<evidence type="ECO:0000259" key="7">
    <source>
        <dbReference type="PROSITE" id="PS50072"/>
    </source>
</evidence>
<dbReference type="GO" id="GO:0003755">
    <property type="term" value="F:peptidyl-prolyl cis-trans isomerase activity"/>
    <property type="evidence" value="ECO:0007669"/>
    <property type="project" value="UniProtKB-KW"/>
</dbReference>
<evidence type="ECO:0000313" key="9">
    <source>
        <dbReference type="EMBL" id="KAK9816585.1"/>
    </source>
</evidence>
<dbReference type="SUPFAM" id="SSF50891">
    <property type="entry name" value="Cyclophilin-like"/>
    <property type="match status" value="1"/>
</dbReference>
<dbReference type="GO" id="GO:0016018">
    <property type="term" value="F:cyclosporin A binding"/>
    <property type="evidence" value="ECO:0007669"/>
    <property type="project" value="TreeGrafter"/>
</dbReference>
<feature type="domain" description="PPIase cyclophilin-type" evidence="7">
    <location>
        <begin position="152"/>
        <end position="315"/>
    </location>
</feature>
<comment type="caution">
    <text evidence="9">The sequence shown here is derived from an EMBL/GenBank/DDBJ whole genome shotgun (WGS) entry which is preliminary data.</text>
</comment>
<organism evidence="9 10">
    <name type="scientific">[Myrmecia] bisecta</name>
    <dbReference type="NCBI Taxonomy" id="41462"/>
    <lineage>
        <taxon>Eukaryota</taxon>
        <taxon>Viridiplantae</taxon>
        <taxon>Chlorophyta</taxon>
        <taxon>core chlorophytes</taxon>
        <taxon>Trebouxiophyceae</taxon>
        <taxon>Trebouxiales</taxon>
        <taxon>Trebouxiaceae</taxon>
        <taxon>Myrmecia</taxon>
    </lineage>
</organism>
<feature type="compositionally biased region" description="Basic and acidic residues" evidence="6">
    <location>
        <begin position="405"/>
        <end position="425"/>
    </location>
</feature>
<dbReference type="EMBL" id="JALJOR010000005">
    <property type="protein sequence ID" value="KAK9816585.1"/>
    <property type="molecule type" value="Genomic_DNA"/>
</dbReference>
<evidence type="ECO:0000256" key="2">
    <source>
        <dbReference type="ARBA" id="ARBA00007365"/>
    </source>
</evidence>
<dbReference type="Pfam" id="PF00160">
    <property type="entry name" value="Pro_isomerase"/>
    <property type="match status" value="1"/>
</dbReference>
<comment type="similarity">
    <text evidence="2">Belongs to the cyclophilin-type PPIase family.</text>
</comment>
<dbReference type="PRINTS" id="PR00153">
    <property type="entry name" value="CSAPPISMRASE"/>
</dbReference>
<dbReference type="InterPro" id="IPR007052">
    <property type="entry name" value="CS_dom"/>
</dbReference>
<reference evidence="9 10" key="1">
    <citation type="journal article" date="2024" name="Nat. Commun.">
        <title>Phylogenomics reveals the evolutionary origins of lichenization in chlorophyte algae.</title>
        <authorList>
            <person name="Puginier C."/>
            <person name="Libourel C."/>
            <person name="Otte J."/>
            <person name="Skaloud P."/>
            <person name="Haon M."/>
            <person name="Grisel S."/>
            <person name="Petersen M."/>
            <person name="Berrin J.G."/>
            <person name="Delaux P.M."/>
            <person name="Dal Grande F."/>
            <person name="Keller J."/>
        </authorList>
    </citation>
    <scope>NUCLEOTIDE SEQUENCE [LARGE SCALE GENOMIC DNA]</scope>
    <source>
        <strain evidence="9 10">SAG 2043</strain>
    </source>
</reference>
<evidence type="ECO:0000256" key="6">
    <source>
        <dbReference type="SAM" id="MobiDB-lite"/>
    </source>
</evidence>
<dbReference type="PROSITE" id="PS51203">
    <property type="entry name" value="CS"/>
    <property type="match status" value="1"/>
</dbReference>
<dbReference type="CDD" id="cd06467">
    <property type="entry name" value="p23_NUDC_like"/>
    <property type="match status" value="1"/>
</dbReference>
<evidence type="ECO:0000259" key="8">
    <source>
        <dbReference type="PROSITE" id="PS51203"/>
    </source>
</evidence>
<name>A0AAW1Q303_9CHLO</name>
<evidence type="ECO:0000256" key="4">
    <source>
        <dbReference type="ARBA" id="ARBA00023110"/>
    </source>
</evidence>
<dbReference type="PANTHER" id="PTHR11071">
    <property type="entry name" value="PEPTIDYL-PROLYL CIS-TRANS ISOMERASE"/>
    <property type="match status" value="1"/>
</dbReference>
<evidence type="ECO:0000256" key="5">
    <source>
        <dbReference type="ARBA" id="ARBA00023235"/>
    </source>
</evidence>
<keyword evidence="4" id="KW-0697">Rotamase</keyword>
<dbReference type="GO" id="GO:0005737">
    <property type="term" value="C:cytoplasm"/>
    <property type="evidence" value="ECO:0007669"/>
    <property type="project" value="TreeGrafter"/>
</dbReference>
<dbReference type="Proteomes" id="UP001489004">
    <property type="component" value="Unassembled WGS sequence"/>
</dbReference>
<dbReference type="InterPro" id="IPR008978">
    <property type="entry name" value="HSP20-like_chaperone"/>
</dbReference>
<sequence>MPGARLLAGCSWLSPSHTLSSRRDSCLGSRLSLFRRRALTQKPGSDVSWSQSVDEVDILMAVPADLQRRDVTWEVHPSRLKLQAAGEVLLEGDFGQEKVDLDGCFWVLEDAAQGRVVHITLAKQTSGYESWTGLLHSDIPPPPDLTVTKHAFLEFGAGGSNLGRVLLGLYGRHTPRTAANFAALCTGDKGIGLCGRPLHYGGCPVHRIIPGFMVQAGDFTCGDGTGGESIYGGRFDDEALDIPHDSAGLLSMANSGPNSNGSQFFITLAPAPWLDGKHTVFGRVEAGMQVVRKLEELGTPAGPPRQPVTISACGLTTPEAFKKWRRQQNRTAMELEKTADAAAAIEATDMAKAALLGAAGRDAGGAEYMDPWSPADFDGVGQESPAEEQAVVIASEAGPPGSMEPEPRDAAEDVRESGQERHESVGSEVQLASRQHSPTRRRQTEQSGKAAPVRGARLQSQGCGYEQLVST</sequence>
<dbReference type="InterPro" id="IPR029000">
    <property type="entry name" value="Cyclophilin-like_dom_sf"/>
</dbReference>
<proteinExistence type="inferred from homology"/>
<dbReference type="Pfam" id="PF04969">
    <property type="entry name" value="CS"/>
    <property type="match status" value="1"/>
</dbReference>
<feature type="compositionally biased region" description="Polar residues" evidence="6">
    <location>
        <begin position="458"/>
        <end position="471"/>
    </location>
</feature>
<feature type="domain" description="CS" evidence="8">
    <location>
        <begin position="42"/>
        <end position="135"/>
    </location>
</feature>
<evidence type="ECO:0000256" key="3">
    <source>
        <dbReference type="ARBA" id="ARBA00013194"/>
    </source>
</evidence>
<dbReference type="InterPro" id="IPR020892">
    <property type="entry name" value="Cyclophilin-type_PPIase_CS"/>
</dbReference>